<comment type="catalytic activity">
    <reaction evidence="2 14">
        <text>adenosylcob(III)inamide phosphate + GTP + H(+) = adenosylcob(III)inamide-GDP + diphosphate</text>
        <dbReference type="Rhea" id="RHEA:22712"/>
        <dbReference type="ChEBI" id="CHEBI:15378"/>
        <dbReference type="ChEBI" id="CHEBI:33019"/>
        <dbReference type="ChEBI" id="CHEBI:37565"/>
        <dbReference type="ChEBI" id="CHEBI:58502"/>
        <dbReference type="ChEBI" id="CHEBI:60487"/>
        <dbReference type="EC" id="2.7.7.62"/>
    </reaction>
</comment>
<feature type="binding site" evidence="16">
    <location>
        <begin position="7"/>
        <end position="14"/>
    </location>
    <ligand>
        <name>GTP</name>
        <dbReference type="ChEBI" id="CHEBI:37565"/>
    </ligand>
</feature>
<dbReference type="InterPro" id="IPR003203">
    <property type="entry name" value="CobU/CobP"/>
</dbReference>
<keyword evidence="11 14" id="KW-0418">Kinase</keyword>
<comment type="catalytic activity">
    <reaction evidence="3">
        <text>adenosylcob(III)inamide + GTP = adenosylcob(III)inamide phosphate + GDP + H(+)</text>
        <dbReference type="Rhea" id="RHEA:15765"/>
        <dbReference type="ChEBI" id="CHEBI:2480"/>
        <dbReference type="ChEBI" id="CHEBI:15378"/>
        <dbReference type="ChEBI" id="CHEBI:37565"/>
        <dbReference type="ChEBI" id="CHEBI:58189"/>
        <dbReference type="ChEBI" id="CHEBI:58502"/>
        <dbReference type="EC" id="2.7.1.156"/>
    </reaction>
</comment>
<feature type="binding site" evidence="16">
    <location>
        <position position="90"/>
    </location>
    <ligand>
        <name>GTP</name>
        <dbReference type="ChEBI" id="CHEBI:37565"/>
    </ligand>
</feature>
<evidence type="ECO:0000256" key="4">
    <source>
        <dbReference type="ARBA" id="ARBA00003889"/>
    </source>
</evidence>
<gene>
    <name evidence="17" type="primary">cobU</name>
    <name evidence="17" type="ORF">ENJ51_09590</name>
</gene>
<dbReference type="PANTHER" id="PTHR34848">
    <property type="match status" value="1"/>
</dbReference>
<dbReference type="EC" id="2.7.1.156" evidence="14"/>
<dbReference type="GO" id="GO:0005525">
    <property type="term" value="F:GTP binding"/>
    <property type="evidence" value="ECO:0007669"/>
    <property type="project" value="UniProtKB-UniRule"/>
</dbReference>
<feature type="binding site" evidence="16">
    <location>
        <begin position="32"/>
        <end position="34"/>
    </location>
    <ligand>
        <name>GTP</name>
        <dbReference type="ChEBI" id="CHEBI:37565"/>
    </ligand>
</feature>
<dbReference type="GO" id="GO:0009236">
    <property type="term" value="P:cobalamin biosynthetic process"/>
    <property type="evidence" value="ECO:0007669"/>
    <property type="project" value="UniProtKB-UniRule"/>
</dbReference>
<evidence type="ECO:0000256" key="10">
    <source>
        <dbReference type="ARBA" id="ARBA00022741"/>
    </source>
</evidence>
<evidence type="ECO:0000256" key="3">
    <source>
        <dbReference type="ARBA" id="ARBA00001522"/>
    </source>
</evidence>
<dbReference type="EC" id="2.7.7.62" evidence="14"/>
<dbReference type="InterPro" id="IPR027417">
    <property type="entry name" value="P-loop_NTPase"/>
</dbReference>
<comment type="pathway">
    <text evidence="6 14">Cofactor biosynthesis; adenosylcobalamin biosynthesis; adenosylcobalamin from cob(II)yrinate a,c-diamide: step 5/7.</text>
</comment>
<reference evidence="17" key="1">
    <citation type="journal article" date="2020" name="mSystems">
        <title>Genome- and Community-Level Interaction Insights into Carbon Utilization and Element Cycling Functions of Hydrothermarchaeota in Hydrothermal Sediment.</title>
        <authorList>
            <person name="Zhou Z."/>
            <person name="Liu Y."/>
            <person name="Xu W."/>
            <person name="Pan J."/>
            <person name="Luo Z.H."/>
            <person name="Li M."/>
        </authorList>
    </citation>
    <scope>NUCLEOTIDE SEQUENCE [LARGE SCALE GENOMIC DNA]</scope>
    <source>
        <strain evidence="17">HyVt-493</strain>
    </source>
</reference>
<evidence type="ECO:0000256" key="15">
    <source>
        <dbReference type="PIRSR" id="PIRSR006135-1"/>
    </source>
</evidence>
<dbReference type="AlphaFoldDB" id="A0A7V2WVU4"/>
<evidence type="ECO:0000256" key="8">
    <source>
        <dbReference type="ARBA" id="ARBA00022573"/>
    </source>
</evidence>
<dbReference type="GO" id="GO:0043752">
    <property type="term" value="F:adenosylcobinamide kinase activity"/>
    <property type="evidence" value="ECO:0007669"/>
    <property type="project" value="UniProtKB-EC"/>
</dbReference>
<dbReference type="PIRSF" id="PIRSF006135">
    <property type="entry name" value="CobU"/>
    <property type="match status" value="1"/>
</dbReference>
<dbReference type="PANTHER" id="PTHR34848:SF1">
    <property type="entry name" value="BIFUNCTIONAL ADENOSYLCOBALAMIN BIOSYNTHESIS PROTEIN COBU"/>
    <property type="match status" value="1"/>
</dbReference>
<proteinExistence type="inferred from homology"/>
<evidence type="ECO:0000256" key="14">
    <source>
        <dbReference type="PIRNR" id="PIRNR006135"/>
    </source>
</evidence>
<dbReference type="UniPathway" id="UPA00148">
    <property type="reaction ID" value="UER00236"/>
</dbReference>
<name>A0A7V2WVU4_LEUMU</name>
<evidence type="ECO:0000256" key="6">
    <source>
        <dbReference type="ARBA" id="ARBA00005159"/>
    </source>
</evidence>
<dbReference type="Pfam" id="PF02283">
    <property type="entry name" value="CobU"/>
    <property type="match status" value="1"/>
</dbReference>
<evidence type="ECO:0000256" key="13">
    <source>
        <dbReference type="ARBA" id="ARBA00023134"/>
    </source>
</evidence>
<evidence type="ECO:0000256" key="16">
    <source>
        <dbReference type="PIRSR" id="PIRSR006135-2"/>
    </source>
</evidence>
<accession>A0A7V2WVU4</accession>
<comment type="caution">
    <text evidence="17">The sequence shown here is derived from an EMBL/GenBank/DDBJ whole genome shotgun (WGS) entry which is preliminary data.</text>
</comment>
<evidence type="ECO:0000313" key="17">
    <source>
        <dbReference type="EMBL" id="HFC93052.1"/>
    </source>
</evidence>
<dbReference type="CDD" id="cd00544">
    <property type="entry name" value="CobU"/>
    <property type="match status" value="1"/>
</dbReference>
<dbReference type="GO" id="GO:0005524">
    <property type="term" value="F:ATP binding"/>
    <property type="evidence" value="ECO:0007669"/>
    <property type="project" value="UniProtKB-UniRule"/>
</dbReference>
<comment type="pathway">
    <text evidence="5 14">Cofactor biosynthesis; adenosylcobalamin biosynthesis; adenosylcobalamin from cob(II)yrinate a,c-diamide: step 6/7.</text>
</comment>
<dbReference type="NCBIfam" id="NF004469">
    <property type="entry name" value="PRK05800.1"/>
    <property type="match status" value="1"/>
</dbReference>
<organism evidence="17">
    <name type="scientific">Leucothrix mucor</name>
    <dbReference type="NCBI Taxonomy" id="45248"/>
    <lineage>
        <taxon>Bacteria</taxon>
        <taxon>Pseudomonadati</taxon>
        <taxon>Pseudomonadota</taxon>
        <taxon>Gammaproteobacteria</taxon>
        <taxon>Thiotrichales</taxon>
        <taxon>Thiotrichaceae</taxon>
        <taxon>Leucothrix</taxon>
    </lineage>
</organism>
<evidence type="ECO:0000256" key="9">
    <source>
        <dbReference type="ARBA" id="ARBA00022679"/>
    </source>
</evidence>
<feature type="binding site" evidence="16">
    <location>
        <position position="63"/>
    </location>
    <ligand>
        <name>GTP</name>
        <dbReference type="ChEBI" id="CHEBI:37565"/>
    </ligand>
</feature>
<evidence type="ECO:0000256" key="1">
    <source>
        <dbReference type="ARBA" id="ARBA00000312"/>
    </source>
</evidence>
<evidence type="ECO:0000256" key="7">
    <source>
        <dbReference type="ARBA" id="ARBA00007490"/>
    </source>
</evidence>
<keyword evidence="17" id="KW-0548">Nucleotidyltransferase</keyword>
<dbReference type="SUPFAM" id="SSF52540">
    <property type="entry name" value="P-loop containing nucleoside triphosphate hydrolases"/>
    <property type="match status" value="1"/>
</dbReference>
<keyword evidence="10 14" id="KW-0547">Nucleotide-binding</keyword>
<evidence type="ECO:0000256" key="12">
    <source>
        <dbReference type="ARBA" id="ARBA00022840"/>
    </source>
</evidence>
<comment type="catalytic activity">
    <reaction evidence="1 14">
        <text>adenosylcob(III)inamide + ATP = adenosylcob(III)inamide phosphate + ADP + H(+)</text>
        <dbReference type="Rhea" id="RHEA:15769"/>
        <dbReference type="ChEBI" id="CHEBI:2480"/>
        <dbReference type="ChEBI" id="CHEBI:15378"/>
        <dbReference type="ChEBI" id="CHEBI:30616"/>
        <dbReference type="ChEBI" id="CHEBI:58502"/>
        <dbReference type="ChEBI" id="CHEBI:456216"/>
        <dbReference type="EC" id="2.7.1.156"/>
    </reaction>
</comment>
<comment type="function">
    <text evidence="4 14">Catalyzes ATP-dependent phosphorylation of adenosylcobinamide and addition of GMP to adenosylcobinamide phosphate.</text>
</comment>
<keyword evidence="12 14" id="KW-0067">ATP-binding</keyword>
<evidence type="ECO:0000256" key="11">
    <source>
        <dbReference type="ARBA" id="ARBA00022777"/>
    </source>
</evidence>
<keyword evidence="8 14" id="KW-0169">Cobalamin biosynthesis</keyword>
<dbReference type="EMBL" id="DRMS01000357">
    <property type="protein sequence ID" value="HFC93052.1"/>
    <property type="molecule type" value="Genomic_DNA"/>
</dbReference>
<comment type="similarity">
    <text evidence="7 14">Belongs to the CobU/CobP family.</text>
</comment>
<protein>
    <recommendedName>
        <fullName evidence="14">Bifunctional adenosylcobalamin biosynthesis protein</fullName>
        <ecNumber evidence="14">2.7.1.156</ecNumber>
        <ecNumber evidence="14">2.7.7.62</ecNumber>
    </recommendedName>
</protein>
<dbReference type="GO" id="GO:0008820">
    <property type="term" value="F:cobinamide phosphate guanylyltransferase activity"/>
    <property type="evidence" value="ECO:0007669"/>
    <property type="project" value="UniProtKB-UniRule"/>
</dbReference>
<dbReference type="Proteomes" id="UP000885750">
    <property type="component" value="Unassembled WGS sequence"/>
</dbReference>
<keyword evidence="9 14" id="KW-0808">Transferase</keyword>
<dbReference type="Gene3D" id="3.40.50.300">
    <property type="entry name" value="P-loop containing nucleotide triphosphate hydrolases"/>
    <property type="match status" value="1"/>
</dbReference>
<evidence type="ECO:0000256" key="5">
    <source>
        <dbReference type="ARBA" id="ARBA00004692"/>
    </source>
</evidence>
<evidence type="ECO:0000256" key="2">
    <source>
        <dbReference type="ARBA" id="ARBA00000711"/>
    </source>
</evidence>
<sequence length="180" mass="20304">MKTLILGGAKSGKSLFAENLAIQSQKRLIYIATAEAQDSEMEQRILFHQKRRIDQPVEWQTIEEPIALAKVLNHLSQLNQAKNDQLILIDCLTLWLSNLLFKLGEKQRQIEIHELLDFLTNCQMDVIFVSNETGLGIVPMNQLSRQFIDLAGDLHQRMAAVSDQVILTVAGLPMVLKGTL</sequence>
<feature type="active site" description="GMP-histidine intermediate" evidence="15">
    <location>
        <position position="48"/>
    </location>
</feature>
<keyword evidence="13 14" id="KW-0342">GTP-binding</keyword>